<comment type="caution">
    <text evidence="1">The sequence shown here is derived from an EMBL/GenBank/DDBJ whole genome shotgun (WGS) entry which is preliminary data.</text>
</comment>
<proteinExistence type="predicted"/>
<dbReference type="EMBL" id="BART01016423">
    <property type="protein sequence ID" value="GAG81526.1"/>
    <property type="molecule type" value="Genomic_DNA"/>
</dbReference>
<evidence type="ECO:0008006" key="2">
    <source>
        <dbReference type="Google" id="ProtNLM"/>
    </source>
</evidence>
<sequence>DELVALATVLTMVQKKQTTLVEMTEDKIQECLNALKTDTKPNWGIMTPQHMIEHLEYTYRIASGEIQDFEVATPAKILEKVHNSLYNYKPFPKGSDFPLLKKGELADLQHENLTEAISKFKAARQNYLDHFKEHSDAVFNNIVFGELNKYEWYLLERKHLNHHFEQFGLI</sequence>
<evidence type="ECO:0000313" key="1">
    <source>
        <dbReference type="EMBL" id="GAG81526.1"/>
    </source>
</evidence>
<organism evidence="1">
    <name type="scientific">marine sediment metagenome</name>
    <dbReference type="NCBI Taxonomy" id="412755"/>
    <lineage>
        <taxon>unclassified sequences</taxon>
        <taxon>metagenomes</taxon>
        <taxon>ecological metagenomes</taxon>
    </lineage>
</organism>
<dbReference type="InterPro" id="IPR034660">
    <property type="entry name" value="DinB/YfiT-like"/>
</dbReference>
<accession>X1CB47</accession>
<feature type="non-terminal residue" evidence="1">
    <location>
        <position position="1"/>
    </location>
</feature>
<dbReference type="Gene3D" id="1.20.120.450">
    <property type="entry name" value="dinb family like domain"/>
    <property type="match status" value="1"/>
</dbReference>
<protein>
    <recommendedName>
        <fullName evidence="2">DinB-like domain-containing protein</fullName>
    </recommendedName>
</protein>
<gene>
    <name evidence="1" type="ORF">S01H4_31589</name>
</gene>
<dbReference type="AlphaFoldDB" id="X1CB47"/>
<name>X1CB47_9ZZZZ</name>
<reference evidence="1" key="1">
    <citation type="journal article" date="2014" name="Front. Microbiol.">
        <title>High frequency of phylogenetically diverse reductive dehalogenase-homologous genes in deep subseafloor sedimentary metagenomes.</title>
        <authorList>
            <person name="Kawai M."/>
            <person name="Futagami T."/>
            <person name="Toyoda A."/>
            <person name="Takaki Y."/>
            <person name="Nishi S."/>
            <person name="Hori S."/>
            <person name="Arai W."/>
            <person name="Tsubouchi T."/>
            <person name="Morono Y."/>
            <person name="Uchiyama I."/>
            <person name="Ito T."/>
            <person name="Fujiyama A."/>
            <person name="Inagaki F."/>
            <person name="Takami H."/>
        </authorList>
    </citation>
    <scope>NUCLEOTIDE SEQUENCE</scope>
    <source>
        <strain evidence="1">Expedition CK06-06</strain>
    </source>
</reference>